<dbReference type="InterPro" id="IPR039552">
    <property type="entry name" value="IS66_C"/>
</dbReference>
<protein>
    <submittedName>
        <fullName evidence="6">IS66 family transposase</fullName>
    </submittedName>
</protein>
<dbReference type="Pfam" id="PF13817">
    <property type="entry name" value="DDE_Tnp_IS66_C"/>
    <property type="match status" value="1"/>
</dbReference>
<dbReference type="Pfam" id="PF03050">
    <property type="entry name" value="DDE_Tnp_IS66"/>
    <property type="match status" value="1"/>
</dbReference>
<reference evidence="6 7" key="1">
    <citation type="submission" date="2019-09" db="EMBL/GenBank/DDBJ databases">
        <title>Genome sequence of Rhodovastum atsumiense, a diverse member of the Acetobacteraceae family of non-sulfur purple photosynthetic bacteria.</title>
        <authorList>
            <person name="Meyer T."/>
            <person name="Kyndt J."/>
        </authorList>
    </citation>
    <scope>NUCLEOTIDE SEQUENCE [LARGE SCALE GENOMIC DNA]</scope>
    <source>
        <strain evidence="6 7">DSM 21279</strain>
    </source>
</reference>
<evidence type="ECO:0000259" key="2">
    <source>
        <dbReference type="Pfam" id="PF03050"/>
    </source>
</evidence>
<dbReference type="OrthoDB" id="9800877at2"/>
<evidence type="ECO:0000313" key="6">
    <source>
        <dbReference type="EMBL" id="KAA5608150.1"/>
    </source>
</evidence>
<gene>
    <name evidence="6" type="ORF">F1189_30435</name>
</gene>
<keyword evidence="7" id="KW-1185">Reference proteome</keyword>
<feature type="domain" description="Transposase IS66 zinc-finger binding" evidence="3">
    <location>
        <begin position="126"/>
        <end position="168"/>
    </location>
</feature>
<dbReference type="PANTHER" id="PTHR33678">
    <property type="entry name" value="BLL1576 PROTEIN"/>
    <property type="match status" value="1"/>
</dbReference>
<proteinExistence type="predicted"/>
<dbReference type="AlphaFoldDB" id="A0A5M6IIR4"/>
<accession>A0A5M6IIR4</accession>
<dbReference type="Proteomes" id="UP000325255">
    <property type="component" value="Unassembled WGS sequence"/>
</dbReference>
<organism evidence="6 7">
    <name type="scientific">Rhodovastum atsumiense</name>
    <dbReference type="NCBI Taxonomy" id="504468"/>
    <lineage>
        <taxon>Bacteria</taxon>
        <taxon>Pseudomonadati</taxon>
        <taxon>Pseudomonadota</taxon>
        <taxon>Alphaproteobacteria</taxon>
        <taxon>Acetobacterales</taxon>
        <taxon>Acetobacteraceae</taxon>
        <taxon>Rhodovastum</taxon>
    </lineage>
</organism>
<evidence type="ECO:0000259" key="4">
    <source>
        <dbReference type="Pfam" id="PF13007"/>
    </source>
</evidence>
<dbReference type="InterPro" id="IPR004291">
    <property type="entry name" value="Transposase_IS66_central"/>
</dbReference>
<evidence type="ECO:0000259" key="3">
    <source>
        <dbReference type="Pfam" id="PF13005"/>
    </source>
</evidence>
<dbReference type="RefSeq" id="WP_150045632.1">
    <property type="nucleotide sequence ID" value="NZ_OW485603.1"/>
</dbReference>
<feature type="compositionally biased region" description="Basic and acidic residues" evidence="1">
    <location>
        <begin position="83"/>
        <end position="95"/>
    </location>
</feature>
<sequence length="533" mass="59545">MQIDLTALPDDSTVLQSMVRDAVTATLQRDAQVTELTAEVEKLQAMVRKLLRHRFGRRSEQMSPDQLALVIEDLEQEAAAQEAAKDAAETSEEKRRQRRAARPLRNLGALPGHLPRDEVVIDVESKECPCCGGALHLIGEARTEMLNRVPAQLRVKVTRRPRYGCRTCSEAVVQAPAPERPIDGGMATEALLVQILVSKFCDFLPLYRQAEMLKREGITIDRSTLSDWVGRTCWWLRPLYDLVVSTVLSAPKLFADDTTLPVLDPGQGKTRTGRLWCYAVDDRPWKGATHPAAAYLYGEDRKATHPMGHLAKFRGVLQVDGYAGFASLVTGRRDDSIQLAFCWAHTRRPFYEFFVSTKSPIAAEALARIGKLYEIEAEIRGQSAEHRRAVRQERSRPIVEALHAWLQEQLPRLSGSSDLAKAMRYALRHWSGLVLFLEDGRIELDTNSVERAIRPVALTRKNALFAGSNGAAEHWAIAMTLIATAKLNGVEPLAWLTDVLERLVSGRTRQHELEQLLPWNWRPPGAVPVAGAA</sequence>
<evidence type="ECO:0000256" key="1">
    <source>
        <dbReference type="SAM" id="MobiDB-lite"/>
    </source>
</evidence>
<feature type="domain" description="Transposase TnpC homeodomain" evidence="4">
    <location>
        <begin position="43"/>
        <end position="119"/>
    </location>
</feature>
<feature type="domain" description="Transposase IS66 central" evidence="2">
    <location>
        <begin position="184"/>
        <end position="473"/>
    </location>
</feature>
<name>A0A5M6IIR4_9PROT</name>
<dbReference type="Pfam" id="PF13007">
    <property type="entry name" value="LZ_Tnp_IS66"/>
    <property type="match status" value="1"/>
</dbReference>
<evidence type="ECO:0000259" key="5">
    <source>
        <dbReference type="Pfam" id="PF13817"/>
    </source>
</evidence>
<dbReference type="EMBL" id="VWPK01000102">
    <property type="protein sequence ID" value="KAA5608150.1"/>
    <property type="molecule type" value="Genomic_DNA"/>
</dbReference>
<dbReference type="InterPro" id="IPR024463">
    <property type="entry name" value="Transposase_TnpC_homeodom"/>
</dbReference>
<feature type="domain" description="Transposase IS66 C-terminal" evidence="5">
    <location>
        <begin position="480"/>
        <end position="519"/>
    </location>
</feature>
<feature type="region of interest" description="Disordered" evidence="1">
    <location>
        <begin position="80"/>
        <end position="108"/>
    </location>
</feature>
<dbReference type="PANTHER" id="PTHR33678:SF1">
    <property type="entry name" value="BLL1576 PROTEIN"/>
    <property type="match status" value="1"/>
</dbReference>
<dbReference type="NCBIfam" id="NF033517">
    <property type="entry name" value="transpos_IS66"/>
    <property type="match status" value="1"/>
</dbReference>
<comment type="caution">
    <text evidence="6">The sequence shown here is derived from an EMBL/GenBank/DDBJ whole genome shotgun (WGS) entry which is preliminary data.</text>
</comment>
<dbReference type="InterPro" id="IPR052344">
    <property type="entry name" value="Transposase-related"/>
</dbReference>
<dbReference type="InterPro" id="IPR024474">
    <property type="entry name" value="Znf_dom_IS66"/>
</dbReference>
<evidence type="ECO:0000313" key="7">
    <source>
        <dbReference type="Proteomes" id="UP000325255"/>
    </source>
</evidence>
<dbReference type="Pfam" id="PF13005">
    <property type="entry name" value="zf-IS66"/>
    <property type="match status" value="1"/>
</dbReference>